<keyword evidence="2" id="KW-1185">Reference proteome</keyword>
<reference evidence="1 2" key="1">
    <citation type="journal article" date="2013" name="Genome Announc.">
        <title>Draft Genome Sequence of Helicobacter fennelliae Strain MRY12-0050, Isolated from a Bacteremia Patient.</title>
        <authorList>
            <person name="Rimbara E."/>
            <person name="Matsui M."/>
            <person name="Mori S."/>
            <person name="Suzuki S."/>
            <person name="Suzuki M."/>
            <person name="Kim H."/>
            <person name="Sekizuka T."/>
            <person name="Kuroda M."/>
            <person name="Shibayama K."/>
        </authorList>
    </citation>
    <scope>NUCLEOTIDE SEQUENCE [LARGE SCALE GENOMIC DNA]</scope>
    <source>
        <strain evidence="1 2">MRY12-0050</strain>
    </source>
</reference>
<name>T1DW27_9HELI</name>
<evidence type="ECO:0000313" key="1">
    <source>
        <dbReference type="EMBL" id="GAD19067.1"/>
    </source>
</evidence>
<dbReference type="EMBL" id="BASD01000014">
    <property type="protein sequence ID" value="GAD19067.1"/>
    <property type="molecule type" value="Genomic_DNA"/>
</dbReference>
<comment type="caution">
    <text evidence="1">The sequence shown here is derived from an EMBL/GenBank/DDBJ whole genome shotgun (WGS) entry which is preliminary data.</text>
</comment>
<gene>
    <name evidence="1" type="ORF">HFN_0198</name>
</gene>
<proteinExistence type="predicted"/>
<dbReference type="Proteomes" id="UP000018143">
    <property type="component" value="Unassembled WGS sequence"/>
</dbReference>
<evidence type="ECO:0000313" key="2">
    <source>
        <dbReference type="Proteomes" id="UP000018143"/>
    </source>
</evidence>
<accession>T1DW27</accession>
<organism evidence="1 2">
    <name type="scientific">Helicobacter fennelliae MRY12-0050</name>
    <dbReference type="NCBI Taxonomy" id="1325130"/>
    <lineage>
        <taxon>Bacteria</taxon>
        <taxon>Pseudomonadati</taxon>
        <taxon>Campylobacterota</taxon>
        <taxon>Epsilonproteobacteria</taxon>
        <taxon>Campylobacterales</taxon>
        <taxon>Helicobacteraceae</taxon>
        <taxon>Helicobacter</taxon>
    </lineage>
</organism>
<dbReference type="AlphaFoldDB" id="T1DW27"/>
<dbReference type="STRING" id="1325130.HFN_0198"/>
<protein>
    <submittedName>
        <fullName evidence="1">Uncharacterized protein</fullName>
    </submittedName>
</protein>
<sequence>MGYYKVENNAMITFDTMLDIDKIAYVKGIEPLKELKSYIDSKKDYFEKDKVNRCLNLVIPSSKINGLITLEYVIERIIKKYCKECE</sequence>